<dbReference type="GO" id="GO:0003700">
    <property type="term" value="F:DNA-binding transcription factor activity"/>
    <property type="evidence" value="ECO:0007669"/>
    <property type="project" value="InterPro"/>
</dbReference>
<evidence type="ECO:0000313" key="3">
    <source>
        <dbReference type="EMBL" id="ALU45618.1"/>
    </source>
</evidence>
<feature type="region of interest" description="Disordered" evidence="1">
    <location>
        <begin position="179"/>
        <end position="199"/>
    </location>
</feature>
<organism evidence="3 4">
    <name type="scientific">Pseudoalteromonas rubra</name>
    <dbReference type="NCBI Taxonomy" id="43658"/>
    <lineage>
        <taxon>Bacteria</taxon>
        <taxon>Pseudomonadati</taxon>
        <taxon>Pseudomonadota</taxon>
        <taxon>Gammaproteobacteria</taxon>
        <taxon>Alteromonadales</taxon>
        <taxon>Pseudoalteromonadaceae</taxon>
        <taxon>Pseudoalteromonas</taxon>
    </lineage>
</organism>
<name>A0A0U2Y611_9GAMM</name>
<dbReference type="InterPro" id="IPR000835">
    <property type="entry name" value="HTH_MarR-typ"/>
</dbReference>
<sequence length="199" mass="22428">MSSDNDMKNAIANRKRALAVTNPHKEALDLVEHVPFQVAVVSNLLSLDRDPVIRSLTELNTRELRVLLNVGSYGPITAAEVSYQSRLDPYSVTRAVNALLKLELVCAMELTGKSKPVVLTQAGEKIYREVTVHVQKREAMLTEHMSDDEKAQLSALLMKLELTAEEILANEVTEMEAKGQAVTRDHKEMQRWYKRSRQS</sequence>
<dbReference type="InterPro" id="IPR036390">
    <property type="entry name" value="WH_DNA-bd_sf"/>
</dbReference>
<protein>
    <submittedName>
        <fullName evidence="3">MarR family transcriptional regulator</fullName>
    </submittedName>
</protein>
<dbReference type="AlphaFoldDB" id="A0A0U2Y611"/>
<dbReference type="InterPro" id="IPR036388">
    <property type="entry name" value="WH-like_DNA-bd_sf"/>
</dbReference>
<gene>
    <name evidence="3" type="ORF">AT705_22025</name>
</gene>
<dbReference type="EMBL" id="CP013612">
    <property type="protein sequence ID" value="ALU45618.1"/>
    <property type="molecule type" value="Genomic_DNA"/>
</dbReference>
<dbReference type="KEGG" id="prr:AT705_22025"/>
<reference evidence="3 4" key="1">
    <citation type="submission" date="2015-12" db="EMBL/GenBank/DDBJ databases">
        <title>Complete genome sequence of Pseudoalteromonas rubra SCSIO 6842, harboring a conjugative plasmid.</title>
        <authorList>
            <person name="Li B."/>
            <person name="Wang X."/>
        </authorList>
    </citation>
    <scope>NUCLEOTIDE SEQUENCE [LARGE SCALE GENOMIC DNA]</scope>
    <source>
        <strain evidence="3 4">SCSIO 6842</strain>
    </source>
</reference>
<evidence type="ECO:0000256" key="1">
    <source>
        <dbReference type="SAM" id="MobiDB-lite"/>
    </source>
</evidence>
<proteinExistence type="predicted"/>
<dbReference type="Proteomes" id="UP000069015">
    <property type="component" value="Chromosome 2"/>
</dbReference>
<evidence type="ECO:0000313" key="4">
    <source>
        <dbReference type="Proteomes" id="UP000069015"/>
    </source>
</evidence>
<dbReference type="Gene3D" id="1.10.10.10">
    <property type="entry name" value="Winged helix-like DNA-binding domain superfamily/Winged helix DNA-binding domain"/>
    <property type="match status" value="1"/>
</dbReference>
<feature type="domain" description="HTH marR-type" evidence="2">
    <location>
        <begin position="52"/>
        <end position="150"/>
    </location>
</feature>
<dbReference type="SUPFAM" id="SSF46785">
    <property type="entry name" value="Winged helix' DNA-binding domain"/>
    <property type="match status" value="1"/>
</dbReference>
<evidence type="ECO:0000259" key="2">
    <source>
        <dbReference type="SMART" id="SM00347"/>
    </source>
</evidence>
<dbReference type="SMART" id="SM00347">
    <property type="entry name" value="HTH_MARR"/>
    <property type="match status" value="1"/>
</dbReference>
<accession>A0A0U2Y611</accession>